<name>A0A2S6HS72_9FIRM</name>
<sequence>MQNLPIQDNPLQTRQDLVKALETIVHPLIPYYSDRNTQLILGNTGTWAVSRTANMEALARPLWGLVPAAAGGFTDDIWLIYHDAIRYGTNPSSPEYWGDIEDNDQKTVETAVLGLALCMAPEQLFYPLSKEEQTRFADWLYQVNYHKVPENNWRFFIVLVNLGLKNVGMPYDRERIKQELEALDTYYLGDGWYSDGATEQRDYYIAFAMHYYALIYAHLMKEEDPVRSKLYIERAKIFAQDFIYWFSEDGDCVPYGRSLTYRFAQCAFWGALALNDVEVFSYGVMKGIVLRHLRNWFQKPIFSRDGILSIGYCYENLVMSESYNAPGSPAWSLKAFLPLALSESHPFWQAKEEPLPALSYKRVMPHPHMVFVRKPHHVAAFTAGQYAGFEPAHMAAKYEKFAYSNVFGFSVPRGDYDLAQNAPDSMLALSEQDSYYRVRRNCELLELNEELIRSRWKPWPDVTVTTTVFPGLPWHYRIHDIETQRPLFAADCGFSIPRAADRGGEFIPSEAQNTENGYLIFECPYEDEDKGTCYHYISGIYDLSGEGTAHFIQADSNSNLIHPRTYIPIIQSQLKPGKHRLISAVFAGTKEALPSHIPMTAEMLLALLENK</sequence>
<dbReference type="InterPro" id="IPR016624">
    <property type="entry name" value="UCP014753"/>
</dbReference>
<accession>A0A2S6HS72</accession>
<comment type="caution">
    <text evidence="3">The sequence shown here is derived from an EMBL/GenBank/DDBJ whole genome shotgun (WGS) entry which is preliminary data.</text>
</comment>
<dbReference type="Pfam" id="PF20938">
    <property type="entry name" value="DUF2264_C"/>
    <property type="match status" value="1"/>
</dbReference>
<dbReference type="PANTHER" id="PTHR35339:SF4">
    <property type="entry name" value="LINALOOL DEHYDRATASE_ISOMERASE DOMAIN-CONTAINING PROTEIN"/>
    <property type="match status" value="1"/>
</dbReference>
<dbReference type="PIRSF" id="PIRSF014753">
    <property type="entry name" value="UCP014753"/>
    <property type="match status" value="1"/>
</dbReference>
<dbReference type="PANTHER" id="PTHR35339">
    <property type="entry name" value="LINALOOL DEHYDRATASE_ISOMERASE DOMAIN-CONTAINING PROTEIN"/>
    <property type="match status" value="1"/>
</dbReference>
<feature type="domain" description="DUF2264" evidence="1">
    <location>
        <begin position="13"/>
        <end position="355"/>
    </location>
</feature>
<dbReference type="InterPro" id="IPR049349">
    <property type="entry name" value="DUF2264_N"/>
</dbReference>
<keyword evidence="4" id="KW-1185">Reference proteome</keyword>
<dbReference type="RefSeq" id="WP_104437231.1">
    <property type="nucleotide sequence ID" value="NZ_PTJA01000006.1"/>
</dbReference>
<evidence type="ECO:0000259" key="1">
    <source>
        <dbReference type="Pfam" id="PF10022"/>
    </source>
</evidence>
<evidence type="ECO:0000313" key="3">
    <source>
        <dbReference type="EMBL" id="PPK80532.1"/>
    </source>
</evidence>
<evidence type="ECO:0008006" key="5">
    <source>
        <dbReference type="Google" id="ProtNLM"/>
    </source>
</evidence>
<dbReference type="Pfam" id="PF10022">
    <property type="entry name" value="DUF2264"/>
    <property type="match status" value="1"/>
</dbReference>
<protein>
    <recommendedName>
        <fullName evidence="5">DUF2264 domain-containing protein</fullName>
    </recommendedName>
</protein>
<proteinExistence type="predicted"/>
<reference evidence="3 4" key="1">
    <citation type="submission" date="2018-02" db="EMBL/GenBank/DDBJ databases">
        <title>Genomic Encyclopedia of Archaeal and Bacterial Type Strains, Phase II (KMG-II): from individual species to whole genera.</title>
        <authorList>
            <person name="Goeker M."/>
        </authorList>
    </citation>
    <scope>NUCLEOTIDE SEQUENCE [LARGE SCALE GENOMIC DNA]</scope>
    <source>
        <strain evidence="3 4">DSM 3808</strain>
    </source>
</reference>
<dbReference type="OrthoDB" id="9813465at2"/>
<dbReference type="InterPro" id="IPR049237">
    <property type="entry name" value="DUF2264_C"/>
</dbReference>
<gene>
    <name evidence="3" type="ORF">BXY41_106122</name>
</gene>
<dbReference type="AlphaFoldDB" id="A0A2S6HS72"/>
<dbReference type="Proteomes" id="UP000237749">
    <property type="component" value="Unassembled WGS sequence"/>
</dbReference>
<dbReference type="EMBL" id="PTJA01000006">
    <property type="protein sequence ID" value="PPK80532.1"/>
    <property type="molecule type" value="Genomic_DNA"/>
</dbReference>
<evidence type="ECO:0000259" key="2">
    <source>
        <dbReference type="Pfam" id="PF20938"/>
    </source>
</evidence>
<evidence type="ECO:0000313" key="4">
    <source>
        <dbReference type="Proteomes" id="UP000237749"/>
    </source>
</evidence>
<feature type="domain" description="DUF2264" evidence="2">
    <location>
        <begin position="362"/>
        <end position="591"/>
    </location>
</feature>
<organism evidence="3 4">
    <name type="scientific">Lacrimispora xylanisolvens</name>
    <dbReference type="NCBI Taxonomy" id="384636"/>
    <lineage>
        <taxon>Bacteria</taxon>
        <taxon>Bacillati</taxon>
        <taxon>Bacillota</taxon>
        <taxon>Clostridia</taxon>
        <taxon>Lachnospirales</taxon>
        <taxon>Lachnospiraceae</taxon>
        <taxon>Lacrimispora</taxon>
    </lineage>
</organism>